<evidence type="ECO:0000256" key="1">
    <source>
        <dbReference type="SAM" id="MobiDB-lite"/>
    </source>
</evidence>
<name>A0A2W1BW68_HELAM</name>
<evidence type="ECO:0000313" key="2">
    <source>
        <dbReference type="EMBL" id="PZC77040.1"/>
    </source>
</evidence>
<protein>
    <recommendedName>
        <fullName evidence="4">Kazal-like domain-containing protein</fullName>
    </recommendedName>
</protein>
<dbReference type="OrthoDB" id="7478217at2759"/>
<keyword evidence="3" id="KW-1185">Reference proteome</keyword>
<dbReference type="EMBL" id="KZ149938">
    <property type="protein sequence ID" value="PZC77040.1"/>
    <property type="molecule type" value="Genomic_DNA"/>
</dbReference>
<organism evidence="2 3">
    <name type="scientific">Helicoverpa armigera</name>
    <name type="common">Cotton bollworm</name>
    <name type="synonym">Heliothis armigera</name>
    <dbReference type="NCBI Taxonomy" id="29058"/>
    <lineage>
        <taxon>Eukaryota</taxon>
        <taxon>Metazoa</taxon>
        <taxon>Ecdysozoa</taxon>
        <taxon>Arthropoda</taxon>
        <taxon>Hexapoda</taxon>
        <taxon>Insecta</taxon>
        <taxon>Pterygota</taxon>
        <taxon>Neoptera</taxon>
        <taxon>Endopterygota</taxon>
        <taxon>Lepidoptera</taxon>
        <taxon>Glossata</taxon>
        <taxon>Ditrysia</taxon>
        <taxon>Noctuoidea</taxon>
        <taxon>Noctuidae</taxon>
        <taxon>Heliothinae</taxon>
        <taxon>Helicoverpa</taxon>
    </lineage>
</organism>
<dbReference type="Proteomes" id="UP000249218">
    <property type="component" value="Unassembled WGS sequence"/>
</dbReference>
<reference evidence="2 3" key="1">
    <citation type="journal article" date="2017" name="BMC Biol.">
        <title>Genomic innovations, transcriptional plasticity and gene loss underlying the evolution and divergence of two highly polyphagous and invasive Helicoverpa pest species.</title>
        <authorList>
            <person name="Pearce S.L."/>
            <person name="Clarke D.F."/>
            <person name="East P.D."/>
            <person name="Elfekih S."/>
            <person name="Gordon K.H."/>
            <person name="Jermiin L.S."/>
            <person name="McGaughran A."/>
            <person name="Oakeshott J.G."/>
            <person name="Papanikolaou A."/>
            <person name="Perera O.P."/>
            <person name="Rane R.V."/>
            <person name="Richards S."/>
            <person name="Tay W.T."/>
            <person name="Walsh T.K."/>
            <person name="Anderson A."/>
            <person name="Anderson C.J."/>
            <person name="Asgari S."/>
            <person name="Board P.G."/>
            <person name="Bretschneider A."/>
            <person name="Campbell P.M."/>
            <person name="Chertemps T."/>
            <person name="Christeller J.T."/>
            <person name="Coppin C.W."/>
            <person name="Downes S.J."/>
            <person name="Duan G."/>
            <person name="Farnsworth C.A."/>
            <person name="Good R.T."/>
            <person name="Han L.B."/>
            <person name="Han Y.C."/>
            <person name="Hatje K."/>
            <person name="Horne I."/>
            <person name="Huang Y.P."/>
            <person name="Hughes D.S."/>
            <person name="Jacquin-Joly E."/>
            <person name="James W."/>
            <person name="Jhangiani S."/>
            <person name="Kollmar M."/>
            <person name="Kuwar S.S."/>
            <person name="Li S."/>
            <person name="Liu N.Y."/>
            <person name="Maibeche M.T."/>
            <person name="Miller J.R."/>
            <person name="Montagne N."/>
            <person name="Perry T."/>
            <person name="Qu J."/>
            <person name="Song S.V."/>
            <person name="Sutton G.G."/>
            <person name="Vogel H."/>
            <person name="Walenz B.P."/>
            <person name="Xu W."/>
            <person name="Zhang H.J."/>
            <person name="Zou Z."/>
            <person name="Batterham P."/>
            <person name="Edwards O.R."/>
            <person name="Feyereisen R."/>
            <person name="Gibbs R.A."/>
            <person name="Heckel D.G."/>
            <person name="McGrath A."/>
            <person name="Robin C."/>
            <person name="Scherer S.E."/>
            <person name="Worley K.C."/>
            <person name="Wu Y.D."/>
        </authorList>
    </citation>
    <scope>NUCLEOTIDE SEQUENCE [LARGE SCALE GENOMIC DNA]</scope>
    <source>
        <strain evidence="2">Harm_GR_Male_#8</strain>
        <tissue evidence="2">Whole organism</tissue>
    </source>
</reference>
<dbReference type="InterPro" id="IPR036058">
    <property type="entry name" value="Kazal_dom_sf"/>
</dbReference>
<evidence type="ECO:0008006" key="4">
    <source>
        <dbReference type="Google" id="ProtNLM"/>
    </source>
</evidence>
<dbReference type="SUPFAM" id="SSF100895">
    <property type="entry name" value="Kazal-type serine protease inhibitors"/>
    <property type="match status" value="1"/>
</dbReference>
<evidence type="ECO:0000313" key="3">
    <source>
        <dbReference type="Proteomes" id="UP000249218"/>
    </source>
</evidence>
<proteinExistence type="predicted"/>
<accession>A0A2W1BW68</accession>
<feature type="region of interest" description="Disordered" evidence="1">
    <location>
        <begin position="53"/>
        <end position="80"/>
    </location>
</feature>
<dbReference type="AlphaFoldDB" id="A0A2W1BW68"/>
<sequence>MCMILVKPLPINVKSSGLQRILKNSSLCVSGKWIKVGSFRFWKRASCAERRDAPAPAKLPGDELDDMMPSAEAGPKRNETYNPTYGYEPYWVDGEWVFDKPEPPGNGSDYMCGLRCPPMYSEYGTICGRDKKHKYQTFENYCALRNFDCNGTNGWTPLYKGRCYRDLLLYNRHYLKSRAREHISSFMAAHTSIHSYVGYVSKKRGESFA</sequence>
<gene>
    <name evidence="2" type="primary">HaOG203910</name>
    <name evidence="2" type="ORF">B5X24_HaOG203910</name>
</gene>
<dbReference type="Gene3D" id="3.30.60.30">
    <property type="match status" value="1"/>
</dbReference>